<feature type="compositionally biased region" description="Low complexity" evidence="1">
    <location>
        <begin position="12"/>
        <end position="22"/>
    </location>
</feature>
<proteinExistence type="predicted"/>
<keyword evidence="3" id="KW-1185">Reference proteome</keyword>
<evidence type="ECO:0000313" key="2">
    <source>
        <dbReference type="EMBL" id="KXT09204.1"/>
    </source>
</evidence>
<evidence type="ECO:0000313" key="3">
    <source>
        <dbReference type="Proteomes" id="UP000073492"/>
    </source>
</evidence>
<reference evidence="2 3" key="1">
    <citation type="submission" date="2015-07" db="EMBL/GenBank/DDBJ databases">
        <title>Comparative genomics of the Sigatoka disease complex on banana suggests a link between parallel evolutionary changes in Pseudocercospora fijiensis and Pseudocercospora eumusae and increased virulence on the banana host.</title>
        <authorList>
            <person name="Chang T.-C."/>
            <person name="Salvucci A."/>
            <person name="Crous P.W."/>
            <person name="Stergiopoulos I."/>
        </authorList>
    </citation>
    <scope>NUCLEOTIDE SEQUENCE [LARGE SCALE GENOMIC DNA]</scope>
    <source>
        <strain evidence="2 3">CBS 116634</strain>
    </source>
</reference>
<dbReference type="Proteomes" id="UP000073492">
    <property type="component" value="Unassembled WGS sequence"/>
</dbReference>
<feature type="compositionally biased region" description="Basic and acidic residues" evidence="1">
    <location>
        <begin position="1"/>
        <end position="11"/>
    </location>
</feature>
<comment type="caution">
    <text evidence="2">The sequence shown here is derived from an EMBL/GenBank/DDBJ whole genome shotgun (WGS) entry which is preliminary data.</text>
</comment>
<evidence type="ECO:0000256" key="1">
    <source>
        <dbReference type="SAM" id="MobiDB-lite"/>
    </source>
</evidence>
<gene>
    <name evidence="2" type="ORF">AC579_3517</name>
</gene>
<sequence length="99" mass="11119">MPSSSDRKENKSSSASSKQPKSQPWGGTWPPKTEDMLVGIGAQFETKRKQPTNSRQEPYRWLLQDRDDEPSCTGCVEAGMEFGENLSQKICRIDVVTAR</sequence>
<dbReference type="AlphaFoldDB" id="A0A139I3E5"/>
<accession>A0A139I3E5</accession>
<protein>
    <submittedName>
        <fullName evidence="2">Uncharacterized protein</fullName>
    </submittedName>
</protein>
<organism evidence="2 3">
    <name type="scientific">Pseudocercospora musae</name>
    <dbReference type="NCBI Taxonomy" id="113226"/>
    <lineage>
        <taxon>Eukaryota</taxon>
        <taxon>Fungi</taxon>
        <taxon>Dikarya</taxon>
        <taxon>Ascomycota</taxon>
        <taxon>Pezizomycotina</taxon>
        <taxon>Dothideomycetes</taxon>
        <taxon>Dothideomycetidae</taxon>
        <taxon>Mycosphaerellales</taxon>
        <taxon>Mycosphaerellaceae</taxon>
        <taxon>Pseudocercospora</taxon>
    </lineage>
</organism>
<dbReference type="EMBL" id="LFZO01000361">
    <property type="protein sequence ID" value="KXT09204.1"/>
    <property type="molecule type" value="Genomic_DNA"/>
</dbReference>
<dbReference type="OrthoDB" id="10490433at2759"/>
<feature type="region of interest" description="Disordered" evidence="1">
    <location>
        <begin position="1"/>
        <end position="66"/>
    </location>
</feature>
<name>A0A139I3E5_9PEZI</name>